<organism evidence="10 11">
    <name type="scientific">Cohnella nanjingensis</name>
    <dbReference type="NCBI Taxonomy" id="1387779"/>
    <lineage>
        <taxon>Bacteria</taxon>
        <taxon>Bacillati</taxon>
        <taxon>Bacillota</taxon>
        <taxon>Bacilli</taxon>
        <taxon>Bacillales</taxon>
        <taxon>Paenibacillaceae</taxon>
        <taxon>Cohnella</taxon>
    </lineage>
</organism>
<dbReference type="InterPro" id="IPR004090">
    <property type="entry name" value="Chemotax_Me-accpt_rcpt"/>
</dbReference>
<feature type="domain" description="HAMP" evidence="9">
    <location>
        <begin position="217"/>
        <end position="275"/>
    </location>
</feature>
<feature type="domain" description="Methyl-accepting transducer" evidence="8">
    <location>
        <begin position="298"/>
        <end position="534"/>
    </location>
</feature>
<dbReference type="Proteomes" id="UP000547209">
    <property type="component" value="Unassembled WGS sequence"/>
</dbReference>
<feature type="transmembrane region" description="Helical" evidence="7">
    <location>
        <begin position="197"/>
        <end position="216"/>
    </location>
</feature>
<dbReference type="GO" id="GO:0004888">
    <property type="term" value="F:transmembrane signaling receptor activity"/>
    <property type="evidence" value="ECO:0007669"/>
    <property type="project" value="InterPro"/>
</dbReference>
<dbReference type="GO" id="GO:0006935">
    <property type="term" value="P:chemotaxis"/>
    <property type="evidence" value="ECO:0007669"/>
    <property type="project" value="InterPro"/>
</dbReference>
<evidence type="ECO:0000256" key="7">
    <source>
        <dbReference type="SAM" id="Phobius"/>
    </source>
</evidence>
<dbReference type="PROSITE" id="PS50885">
    <property type="entry name" value="HAMP"/>
    <property type="match status" value="1"/>
</dbReference>
<keyword evidence="4 6" id="KW-0807">Transducer</keyword>
<evidence type="ECO:0000259" key="8">
    <source>
        <dbReference type="PROSITE" id="PS50111"/>
    </source>
</evidence>
<keyword evidence="3 7" id="KW-0472">Membrane</keyword>
<dbReference type="RefSeq" id="WP_185143685.1">
    <property type="nucleotide sequence ID" value="NZ_JACJVP010000025.1"/>
</dbReference>
<evidence type="ECO:0000313" key="10">
    <source>
        <dbReference type="EMBL" id="MBB6672217.1"/>
    </source>
</evidence>
<keyword evidence="7" id="KW-1133">Transmembrane helix</keyword>
<dbReference type="Pfam" id="PF00672">
    <property type="entry name" value="HAMP"/>
    <property type="match status" value="1"/>
</dbReference>
<dbReference type="PRINTS" id="PR00260">
    <property type="entry name" value="CHEMTRNSDUCR"/>
</dbReference>
<dbReference type="SMART" id="SM00283">
    <property type="entry name" value="MA"/>
    <property type="match status" value="1"/>
</dbReference>
<dbReference type="SUPFAM" id="SSF58104">
    <property type="entry name" value="Methyl-accepting chemotaxis protein (MCP) signaling domain"/>
    <property type="match status" value="1"/>
</dbReference>
<dbReference type="CDD" id="cd06225">
    <property type="entry name" value="HAMP"/>
    <property type="match status" value="1"/>
</dbReference>
<evidence type="ECO:0000256" key="3">
    <source>
        <dbReference type="ARBA" id="ARBA00023136"/>
    </source>
</evidence>
<dbReference type="PANTHER" id="PTHR32089:SF112">
    <property type="entry name" value="LYSOZYME-LIKE PROTEIN-RELATED"/>
    <property type="match status" value="1"/>
</dbReference>
<dbReference type="Pfam" id="PF00015">
    <property type="entry name" value="MCPsignal"/>
    <property type="match status" value="1"/>
</dbReference>
<accession>A0A7X0VFN2</accession>
<comment type="similarity">
    <text evidence="5">Belongs to the methyl-accepting chemotaxis (MCP) protein family.</text>
</comment>
<evidence type="ECO:0000256" key="4">
    <source>
        <dbReference type="ARBA" id="ARBA00023224"/>
    </source>
</evidence>
<feature type="transmembrane region" description="Helical" evidence="7">
    <location>
        <begin position="12"/>
        <end position="30"/>
    </location>
</feature>
<dbReference type="InterPro" id="IPR003660">
    <property type="entry name" value="HAMP_dom"/>
</dbReference>
<evidence type="ECO:0000256" key="6">
    <source>
        <dbReference type="PROSITE-ProRule" id="PRU00284"/>
    </source>
</evidence>
<keyword evidence="7" id="KW-0812">Transmembrane</keyword>
<dbReference type="EMBL" id="JACJVP010000025">
    <property type="protein sequence ID" value="MBB6672217.1"/>
    <property type="molecule type" value="Genomic_DNA"/>
</dbReference>
<comment type="subcellular location">
    <subcellularLocation>
        <location evidence="1">Cell membrane</location>
    </subcellularLocation>
</comment>
<sequence>MFRFNSRLVLKLSLSILALLVLLSSVLIVMQIRNTKKASEEAIGSFNMHMAEAYAGQFDLKSYADFLKNATETDLYWNLREELNLYRQRIGAMYVYTVRIDGDKKPILLIDGQPRSSDSASPIGEVTDMPEQAIEAILDGQPAKTSVIRNPEYGDYLSSYAPLRDADGKVIGALGIDTNVSVANSIYRDVIRNSMPLFVLMGILTLLIFILIVWFMSRALRPLGVIVKGAEAIARGDLADAKAHLGAKRVRSKDEIGQAYSAMIRMTERLGVTLGDVVRDMADTTQSLVRSTNQFGSESERMVAMNESLEQSAAELADGAKHQRIGAEESAKSVGEMAAAIGRIAEASASVTEVSGEALASAERGRNAIGWLREQVASMSDAARQTTESVQVLEACMQEIEPALAAVTGISDQTKLLALNASIEAARAAEHGAGFAIVAGEVRKLADASAVAVKHIAELLLQIKQESVRIGERMREEGQEINRGEELSGQAERLFNLAMDRFVLVNGQIQEISAASEEVLAGSEEVSASVEQISRISRQAEDSTEALRAMSARQLEAAKRIADTTELLRERSSGLEAAVGKFKL</sequence>
<dbReference type="Gene3D" id="1.10.287.950">
    <property type="entry name" value="Methyl-accepting chemotaxis protein"/>
    <property type="match status" value="1"/>
</dbReference>
<dbReference type="GO" id="GO:0005886">
    <property type="term" value="C:plasma membrane"/>
    <property type="evidence" value="ECO:0007669"/>
    <property type="project" value="UniProtKB-SubCell"/>
</dbReference>
<evidence type="ECO:0000259" key="9">
    <source>
        <dbReference type="PROSITE" id="PS50885"/>
    </source>
</evidence>
<keyword evidence="11" id="KW-1185">Reference proteome</keyword>
<comment type="caution">
    <text evidence="10">The sequence shown here is derived from an EMBL/GenBank/DDBJ whole genome shotgun (WGS) entry which is preliminary data.</text>
</comment>
<dbReference type="AlphaFoldDB" id="A0A7X0VFN2"/>
<protein>
    <submittedName>
        <fullName evidence="10">HAMP domain-containing protein</fullName>
    </submittedName>
</protein>
<gene>
    <name evidence="10" type="ORF">H7C19_16170</name>
</gene>
<evidence type="ECO:0000256" key="2">
    <source>
        <dbReference type="ARBA" id="ARBA00022475"/>
    </source>
</evidence>
<dbReference type="SMART" id="SM00304">
    <property type="entry name" value="HAMP"/>
    <property type="match status" value="2"/>
</dbReference>
<evidence type="ECO:0000256" key="5">
    <source>
        <dbReference type="ARBA" id="ARBA00029447"/>
    </source>
</evidence>
<keyword evidence="2" id="KW-1003">Cell membrane</keyword>
<dbReference type="Gene3D" id="6.10.340.10">
    <property type="match status" value="1"/>
</dbReference>
<dbReference type="InterPro" id="IPR029151">
    <property type="entry name" value="Sensor-like_sf"/>
</dbReference>
<evidence type="ECO:0000313" key="11">
    <source>
        <dbReference type="Proteomes" id="UP000547209"/>
    </source>
</evidence>
<dbReference type="InterPro" id="IPR004089">
    <property type="entry name" value="MCPsignal_dom"/>
</dbReference>
<dbReference type="SUPFAM" id="SSF103190">
    <property type="entry name" value="Sensory domain-like"/>
    <property type="match status" value="1"/>
</dbReference>
<evidence type="ECO:0000256" key="1">
    <source>
        <dbReference type="ARBA" id="ARBA00004236"/>
    </source>
</evidence>
<dbReference type="GO" id="GO:0007165">
    <property type="term" value="P:signal transduction"/>
    <property type="evidence" value="ECO:0007669"/>
    <property type="project" value="UniProtKB-KW"/>
</dbReference>
<proteinExistence type="inferred from homology"/>
<dbReference type="PROSITE" id="PS50111">
    <property type="entry name" value="CHEMOTAXIS_TRANSDUC_2"/>
    <property type="match status" value="1"/>
</dbReference>
<dbReference type="PANTHER" id="PTHR32089">
    <property type="entry name" value="METHYL-ACCEPTING CHEMOTAXIS PROTEIN MCPB"/>
    <property type="match status" value="1"/>
</dbReference>
<reference evidence="10 11" key="1">
    <citation type="submission" date="2020-08" db="EMBL/GenBank/DDBJ databases">
        <title>Cohnella phylogeny.</title>
        <authorList>
            <person name="Dunlap C."/>
        </authorList>
    </citation>
    <scope>NUCLEOTIDE SEQUENCE [LARGE SCALE GENOMIC DNA]</scope>
    <source>
        <strain evidence="10 11">DSM 28246</strain>
    </source>
</reference>
<name>A0A7X0VFN2_9BACL</name>